<keyword evidence="2" id="KW-1185">Reference proteome</keyword>
<organism evidence="1 2">
    <name type="scientific">Planktothrix serta PCC 8927</name>
    <dbReference type="NCBI Taxonomy" id="671068"/>
    <lineage>
        <taxon>Bacteria</taxon>
        <taxon>Bacillati</taxon>
        <taxon>Cyanobacteriota</taxon>
        <taxon>Cyanophyceae</taxon>
        <taxon>Oscillatoriophycideae</taxon>
        <taxon>Oscillatoriales</taxon>
        <taxon>Microcoleaceae</taxon>
        <taxon>Planktothrix</taxon>
    </lineage>
</organism>
<protein>
    <recommendedName>
        <fullName evidence="3">DNA-binding domain-containing protein</fullName>
    </recommendedName>
</protein>
<dbReference type="AlphaFoldDB" id="A0A7Z9C219"/>
<accession>A0A7Z9C219</accession>
<dbReference type="SUPFAM" id="SSF69635">
    <property type="entry name" value="Type III secretory system chaperone-like"/>
    <property type="match status" value="1"/>
</dbReference>
<dbReference type="Proteomes" id="UP000184550">
    <property type="component" value="Unassembled WGS sequence"/>
</dbReference>
<gene>
    <name evidence="1" type="ORF">PL8927_900043</name>
</gene>
<dbReference type="Gene3D" id="3.30.1460.10">
    <property type="match status" value="1"/>
</dbReference>
<comment type="caution">
    <text evidence="1">The sequence shown here is derived from an EMBL/GenBank/DDBJ whole genome shotgun (WGS) entry which is preliminary data.</text>
</comment>
<evidence type="ECO:0008006" key="3">
    <source>
        <dbReference type="Google" id="ProtNLM"/>
    </source>
</evidence>
<dbReference type="RefSeq" id="WP_083626931.1">
    <property type="nucleotide sequence ID" value="NZ_LR734888.1"/>
</dbReference>
<sequence>MEIEEIGKILTAKFGKAVGQIESSLWQVETEQFRLLVVLSEDQSWLRLLLPIAPVQEVQLILQQLLEANFDQTQETRYGIHQNVVWGIFQHSRDTLTEADFNRAIFGVISLQEAGFSAYYNQLIENRMIEIIQVAKQQGQSMETTLQNLERFYAEGVMGDLSNSPEDRERTLTAWRYQLERLWLEVE</sequence>
<evidence type="ECO:0000313" key="2">
    <source>
        <dbReference type="Proteomes" id="UP000184550"/>
    </source>
</evidence>
<dbReference type="OrthoDB" id="571431at2"/>
<reference evidence="1" key="1">
    <citation type="submission" date="2019-10" db="EMBL/GenBank/DDBJ databases">
        <authorList>
            <consortium name="Genoscope - CEA"/>
            <person name="William W."/>
        </authorList>
    </citation>
    <scope>NUCLEOTIDE SEQUENCE [LARGE SCALE GENOMIC DNA]</scope>
    <source>
        <strain evidence="1">BBR_PRJEB10992</strain>
    </source>
</reference>
<name>A0A7Z9C219_9CYAN</name>
<evidence type="ECO:0000313" key="1">
    <source>
        <dbReference type="EMBL" id="VXD25664.1"/>
    </source>
</evidence>
<proteinExistence type="predicted"/>
<dbReference type="EMBL" id="CZCU02000169">
    <property type="protein sequence ID" value="VXD25664.1"/>
    <property type="molecule type" value="Genomic_DNA"/>
</dbReference>